<evidence type="ECO:0000313" key="3">
    <source>
        <dbReference type="Proteomes" id="UP001430953"/>
    </source>
</evidence>
<accession>A0AAW2G6Y6</accession>
<dbReference type="AlphaFoldDB" id="A0AAW2G6Y6"/>
<name>A0AAW2G6Y6_9HYME</name>
<feature type="region of interest" description="Disordered" evidence="1">
    <location>
        <begin position="25"/>
        <end position="71"/>
    </location>
</feature>
<gene>
    <name evidence="2" type="ORF">PUN28_005947</name>
</gene>
<dbReference type="EMBL" id="JADYXP020000005">
    <property type="protein sequence ID" value="KAL0123778.1"/>
    <property type="molecule type" value="Genomic_DNA"/>
</dbReference>
<comment type="caution">
    <text evidence="2">The sequence shown here is derived from an EMBL/GenBank/DDBJ whole genome shotgun (WGS) entry which is preliminary data.</text>
</comment>
<evidence type="ECO:0000256" key="1">
    <source>
        <dbReference type="SAM" id="MobiDB-lite"/>
    </source>
</evidence>
<protein>
    <submittedName>
        <fullName evidence="2">Uncharacterized protein</fullName>
    </submittedName>
</protein>
<evidence type="ECO:0000313" key="2">
    <source>
        <dbReference type="EMBL" id="KAL0123778.1"/>
    </source>
</evidence>
<dbReference type="Proteomes" id="UP001430953">
    <property type="component" value="Unassembled WGS sequence"/>
</dbReference>
<feature type="compositionally biased region" description="Pro residues" evidence="1">
    <location>
        <begin position="26"/>
        <end position="60"/>
    </location>
</feature>
<reference evidence="2 3" key="1">
    <citation type="submission" date="2023-03" db="EMBL/GenBank/DDBJ databases">
        <title>High recombination rates correlate with genetic variation in Cardiocondyla obscurior ants.</title>
        <authorList>
            <person name="Errbii M."/>
        </authorList>
    </citation>
    <scope>NUCLEOTIDE SEQUENCE [LARGE SCALE GENOMIC DNA]</scope>
    <source>
        <strain evidence="2">Alpha-2009</strain>
        <tissue evidence="2">Whole body</tissue>
    </source>
</reference>
<proteinExistence type="predicted"/>
<keyword evidence="3" id="KW-1185">Reference proteome</keyword>
<organism evidence="2 3">
    <name type="scientific">Cardiocondyla obscurior</name>
    <dbReference type="NCBI Taxonomy" id="286306"/>
    <lineage>
        <taxon>Eukaryota</taxon>
        <taxon>Metazoa</taxon>
        <taxon>Ecdysozoa</taxon>
        <taxon>Arthropoda</taxon>
        <taxon>Hexapoda</taxon>
        <taxon>Insecta</taxon>
        <taxon>Pterygota</taxon>
        <taxon>Neoptera</taxon>
        <taxon>Endopterygota</taxon>
        <taxon>Hymenoptera</taxon>
        <taxon>Apocrita</taxon>
        <taxon>Aculeata</taxon>
        <taxon>Formicoidea</taxon>
        <taxon>Formicidae</taxon>
        <taxon>Myrmicinae</taxon>
        <taxon>Cardiocondyla</taxon>
    </lineage>
</organism>
<sequence length="71" mass="7862">MRVSRVSTESVGWQSYRSIKLTTLPHLPPLFRGPPPSNHPPDHLPPSPRSPPHPPQPSPPSGCLKNKPQYV</sequence>